<name>X1EVW0_9ZZZZ</name>
<dbReference type="AlphaFoldDB" id="X1EVW0"/>
<accession>X1EVW0</accession>
<proteinExistence type="predicted"/>
<evidence type="ECO:0000313" key="1">
    <source>
        <dbReference type="EMBL" id="GAH12763.1"/>
    </source>
</evidence>
<organism evidence="1">
    <name type="scientific">marine sediment metagenome</name>
    <dbReference type="NCBI Taxonomy" id="412755"/>
    <lineage>
        <taxon>unclassified sequences</taxon>
        <taxon>metagenomes</taxon>
        <taxon>ecological metagenomes</taxon>
    </lineage>
</organism>
<sequence>NRHLRHSKTSNFSEYFRNQEAVNNGIYKLWMLVKFLWAAREAGSTFEETGVILALNVVHFFP</sequence>
<comment type="caution">
    <text evidence="1">The sequence shown here is derived from an EMBL/GenBank/DDBJ whole genome shotgun (WGS) entry which is preliminary data.</text>
</comment>
<protein>
    <submittedName>
        <fullName evidence="1">Uncharacterized protein</fullName>
    </submittedName>
</protein>
<gene>
    <name evidence="1" type="ORF">S01H4_56298</name>
</gene>
<feature type="non-terminal residue" evidence="1">
    <location>
        <position position="1"/>
    </location>
</feature>
<dbReference type="EMBL" id="BART01032607">
    <property type="protein sequence ID" value="GAH12763.1"/>
    <property type="molecule type" value="Genomic_DNA"/>
</dbReference>
<reference evidence="1" key="1">
    <citation type="journal article" date="2014" name="Front. Microbiol.">
        <title>High frequency of phylogenetically diverse reductive dehalogenase-homologous genes in deep subseafloor sedimentary metagenomes.</title>
        <authorList>
            <person name="Kawai M."/>
            <person name="Futagami T."/>
            <person name="Toyoda A."/>
            <person name="Takaki Y."/>
            <person name="Nishi S."/>
            <person name="Hori S."/>
            <person name="Arai W."/>
            <person name="Tsubouchi T."/>
            <person name="Morono Y."/>
            <person name="Uchiyama I."/>
            <person name="Ito T."/>
            <person name="Fujiyama A."/>
            <person name="Inagaki F."/>
            <person name="Takami H."/>
        </authorList>
    </citation>
    <scope>NUCLEOTIDE SEQUENCE</scope>
    <source>
        <strain evidence="1">Expedition CK06-06</strain>
    </source>
</reference>